<reference evidence="4 5" key="1">
    <citation type="submission" date="2020-11" db="EMBL/GenBank/DDBJ databases">
        <title>A novel isolate from a Black sea contaminated sediment with potential to produce alkanes: Plantactinospora alkalitolerans sp. nov.</title>
        <authorList>
            <person name="Carro L."/>
            <person name="Veyisoglu A."/>
            <person name="Guven K."/>
            <person name="Schumann P."/>
            <person name="Klenk H.-P."/>
            <person name="Sahin N."/>
        </authorList>
    </citation>
    <scope>NUCLEOTIDE SEQUENCE [LARGE SCALE GENOMIC DNA]</scope>
    <source>
        <strain evidence="4 5">S1510</strain>
    </source>
</reference>
<dbReference type="EMBL" id="JADPUN010000422">
    <property type="protein sequence ID" value="MBF9135201.1"/>
    <property type="molecule type" value="Genomic_DNA"/>
</dbReference>
<evidence type="ECO:0000256" key="3">
    <source>
        <dbReference type="SAM" id="Phobius"/>
    </source>
</evidence>
<dbReference type="RefSeq" id="WP_196206661.1">
    <property type="nucleotide sequence ID" value="NZ_JADPUN010000422.1"/>
</dbReference>
<keyword evidence="3" id="KW-0812">Transmembrane</keyword>
<feature type="region of interest" description="Disordered" evidence="2">
    <location>
        <begin position="200"/>
        <end position="275"/>
    </location>
</feature>
<accession>A0ABS0H9P5</accession>
<comment type="caution">
    <text evidence="4">The sequence shown here is derived from an EMBL/GenBank/DDBJ whole genome shotgun (WGS) entry which is preliminary data.</text>
</comment>
<keyword evidence="3" id="KW-1133">Transmembrane helix</keyword>
<protein>
    <submittedName>
        <fullName evidence="4">Uncharacterized protein</fullName>
    </submittedName>
</protein>
<name>A0ABS0H9P5_9ACTN</name>
<feature type="region of interest" description="Disordered" evidence="2">
    <location>
        <begin position="487"/>
        <end position="506"/>
    </location>
</feature>
<feature type="compositionally biased region" description="Basic and acidic residues" evidence="2">
    <location>
        <begin position="354"/>
        <end position="363"/>
    </location>
</feature>
<feature type="region of interest" description="Disordered" evidence="2">
    <location>
        <begin position="50"/>
        <end position="83"/>
    </location>
</feature>
<organism evidence="4 5">
    <name type="scientific">Plantactinospora alkalitolerans</name>
    <dbReference type="NCBI Taxonomy" id="2789879"/>
    <lineage>
        <taxon>Bacteria</taxon>
        <taxon>Bacillati</taxon>
        <taxon>Actinomycetota</taxon>
        <taxon>Actinomycetes</taxon>
        <taxon>Micromonosporales</taxon>
        <taxon>Micromonosporaceae</taxon>
        <taxon>Plantactinospora</taxon>
    </lineage>
</organism>
<feature type="coiled-coil region" evidence="1">
    <location>
        <begin position="393"/>
        <end position="424"/>
    </location>
</feature>
<evidence type="ECO:0000313" key="5">
    <source>
        <dbReference type="Proteomes" id="UP000638560"/>
    </source>
</evidence>
<proteinExistence type="predicted"/>
<evidence type="ECO:0000256" key="2">
    <source>
        <dbReference type="SAM" id="MobiDB-lite"/>
    </source>
</evidence>
<feature type="region of interest" description="Disordered" evidence="2">
    <location>
        <begin position="316"/>
        <end position="370"/>
    </location>
</feature>
<keyword evidence="3" id="KW-0472">Membrane</keyword>
<keyword evidence="5" id="KW-1185">Reference proteome</keyword>
<keyword evidence="1" id="KW-0175">Coiled coil</keyword>
<feature type="compositionally biased region" description="Basic and acidic residues" evidence="2">
    <location>
        <begin position="51"/>
        <end position="68"/>
    </location>
</feature>
<evidence type="ECO:0000256" key="1">
    <source>
        <dbReference type="SAM" id="Coils"/>
    </source>
</evidence>
<dbReference type="Proteomes" id="UP000638560">
    <property type="component" value="Unassembled WGS sequence"/>
</dbReference>
<feature type="transmembrane region" description="Helical" evidence="3">
    <location>
        <begin position="12"/>
        <end position="40"/>
    </location>
</feature>
<gene>
    <name evidence="4" type="ORF">I0C86_40700</name>
</gene>
<feature type="compositionally biased region" description="Basic residues" evidence="2">
    <location>
        <begin position="69"/>
        <end position="78"/>
    </location>
</feature>
<evidence type="ECO:0000313" key="4">
    <source>
        <dbReference type="EMBL" id="MBF9135201.1"/>
    </source>
</evidence>
<sequence>MSTQQQEQNKTAVWATIFGGILAAAAGPIGIVVAASAVAIQQALFPNVGENDERREERQHENDLDRAAKRQRRLARHQGRLDEMAAQQQAYRQRRRDYLTNGGEEPYRYALDKNGQPIMVDGKPKRAGFWSRLGRVARASAAHAVLGAARAHEGYVTEKEAATKRREAGEPVVKPAIAGLYGAAAGYLGLGRGNVTAADQSTADKVAPPAPAAPATPSDAAKPAPAPGSNLPLVDPEKTQEVPAVGSDDRLAGPVTPDAADVAQGPANRRPVAEDPDLKQTVDWLATGGSGFPAPTGEGARRRDEFLAYEAKQRELFAEGDGPSGRLNIPAPAEQAEGTENDDGGTQMASVAEDTVRQGKERAAGGGAAPQGEANVELIAGDLEDAAAACGEVRAAMLKVEELIAEANAAKATAKARVAAAKQRGEVKGAEASIAAAVDEYEAACNATGALLDQIADASSAATLNIAKALDVGGLAQKSLDPTLDRLDGLRSNGGSGDMAATATSD</sequence>